<feature type="region of interest" description="Disordered" evidence="1">
    <location>
        <begin position="30"/>
        <end position="81"/>
    </location>
</feature>
<accession>A0A2Z7DEJ9</accession>
<organism evidence="2 3">
    <name type="scientific">Dorcoceras hygrometricum</name>
    <dbReference type="NCBI Taxonomy" id="472368"/>
    <lineage>
        <taxon>Eukaryota</taxon>
        <taxon>Viridiplantae</taxon>
        <taxon>Streptophyta</taxon>
        <taxon>Embryophyta</taxon>
        <taxon>Tracheophyta</taxon>
        <taxon>Spermatophyta</taxon>
        <taxon>Magnoliopsida</taxon>
        <taxon>eudicotyledons</taxon>
        <taxon>Gunneridae</taxon>
        <taxon>Pentapetalae</taxon>
        <taxon>asterids</taxon>
        <taxon>lamiids</taxon>
        <taxon>Lamiales</taxon>
        <taxon>Gesneriaceae</taxon>
        <taxon>Didymocarpoideae</taxon>
        <taxon>Trichosporeae</taxon>
        <taxon>Loxocarpinae</taxon>
        <taxon>Dorcoceras</taxon>
    </lineage>
</organism>
<reference evidence="2 3" key="1">
    <citation type="journal article" date="2015" name="Proc. Natl. Acad. Sci. U.S.A.">
        <title>The resurrection genome of Boea hygrometrica: A blueprint for survival of dehydration.</title>
        <authorList>
            <person name="Xiao L."/>
            <person name="Yang G."/>
            <person name="Zhang L."/>
            <person name="Yang X."/>
            <person name="Zhao S."/>
            <person name="Ji Z."/>
            <person name="Zhou Q."/>
            <person name="Hu M."/>
            <person name="Wang Y."/>
            <person name="Chen M."/>
            <person name="Xu Y."/>
            <person name="Jin H."/>
            <person name="Xiao X."/>
            <person name="Hu G."/>
            <person name="Bao F."/>
            <person name="Hu Y."/>
            <person name="Wan P."/>
            <person name="Li L."/>
            <person name="Deng X."/>
            <person name="Kuang T."/>
            <person name="Xiang C."/>
            <person name="Zhu J.K."/>
            <person name="Oliver M.J."/>
            <person name="He Y."/>
        </authorList>
    </citation>
    <scope>NUCLEOTIDE SEQUENCE [LARGE SCALE GENOMIC DNA]</scope>
    <source>
        <strain evidence="3">cv. XS01</strain>
    </source>
</reference>
<evidence type="ECO:0000313" key="2">
    <source>
        <dbReference type="EMBL" id="KZV55792.1"/>
    </source>
</evidence>
<evidence type="ECO:0000256" key="1">
    <source>
        <dbReference type="SAM" id="MobiDB-lite"/>
    </source>
</evidence>
<name>A0A2Z7DEJ9_9LAMI</name>
<feature type="compositionally biased region" description="Low complexity" evidence="1">
    <location>
        <begin position="39"/>
        <end position="48"/>
    </location>
</feature>
<dbReference type="Proteomes" id="UP000250235">
    <property type="component" value="Unassembled WGS sequence"/>
</dbReference>
<evidence type="ECO:0000313" key="3">
    <source>
        <dbReference type="Proteomes" id="UP000250235"/>
    </source>
</evidence>
<gene>
    <name evidence="2" type="ORF">F511_12275</name>
</gene>
<dbReference type="AlphaFoldDB" id="A0A2Z7DEJ9"/>
<sequence>MEEKNVAQPRLSQDSRREIVCDELRSVGYHGYSADRGVDPAGGAPGVPSYMSPRHRGRGIGQFQEESEGQNEEVQRSVPRRGRDRQVVIEVDELAARVDDMKLVMARFQRMNPQTFNGDEPSSDAESYSSRVSNSVSSSEVLCPDVIVDPERRRLSKSGSVVT</sequence>
<proteinExistence type="predicted"/>
<dbReference type="EMBL" id="KQ988451">
    <property type="protein sequence ID" value="KZV55792.1"/>
    <property type="molecule type" value="Genomic_DNA"/>
</dbReference>
<keyword evidence="3" id="KW-1185">Reference proteome</keyword>
<protein>
    <submittedName>
        <fullName evidence="2">Cyclic nucleotide-gated ion channel 1</fullName>
    </submittedName>
</protein>
<feature type="region of interest" description="Disordered" evidence="1">
    <location>
        <begin position="111"/>
        <end position="144"/>
    </location>
</feature>
<feature type="compositionally biased region" description="Low complexity" evidence="1">
    <location>
        <begin position="127"/>
        <end position="141"/>
    </location>
</feature>